<evidence type="ECO:0000313" key="1">
    <source>
        <dbReference type="EMBL" id="PPK30627.1"/>
    </source>
</evidence>
<protein>
    <submittedName>
        <fullName evidence="1">Type I secretion system protein LssZ</fullName>
    </submittedName>
</protein>
<dbReference type="Proteomes" id="UP000239239">
    <property type="component" value="Unassembled WGS sequence"/>
</dbReference>
<evidence type="ECO:0000313" key="2">
    <source>
        <dbReference type="Proteomes" id="UP000239239"/>
    </source>
</evidence>
<dbReference type="AlphaFoldDB" id="A0A2S6EZL1"/>
<dbReference type="OrthoDB" id="5652305at2"/>
<dbReference type="EMBL" id="PQWY01000011">
    <property type="protein sequence ID" value="PPK30627.1"/>
    <property type="molecule type" value="Genomic_DNA"/>
</dbReference>
<gene>
    <name evidence="1" type="ORF">C3928_07630</name>
</gene>
<comment type="caution">
    <text evidence="1">The sequence shown here is derived from an EMBL/GenBank/DDBJ whole genome shotgun (WGS) entry which is preliminary data.</text>
</comment>
<reference evidence="1 2" key="1">
    <citation type="submission" date="2018-02" db="EMBL/GenBank/DDBJ databases">
        <title>Draft genome sequences of four Legionella pneumophila clinical strains isolated in Ontario.</title>
        <authorList>
            <person name="Fortuna A."/>
            <person name="Ramnarine R."/>
            <person name="Li A."/>
            <person name="Frantz C."/>
            <person name="Mallo G."/>
        </authorList>
    </citation>
    <scope>NUCLEOTIDE SEQUENCE [LARGE SCALE GENOMIC DNA]</scope>
    <source>
        <strain evidence="1 2">LG61</strain>
    </source>
</reference>
<proteinExistence type="predicted"/>
<accession>A0A2S6EZL1</accession>
<name>A0A2S6EZL1_LEGPN</name>
<organism evidence="1 2">
    <name type="scientific">Legionella pneumophila</name>
    <dbReference type="NCBI Taxonomy" id="446"/>
    <lineage>
        <taxon>Bacteria</taxon>
        <taxon>Pseudomonadati</taxon>
        <taxon>Pseudomonadota</taxon>
        <taxon>Gammaproteobacteria</taxon>
        <taxon>Legionellales</taxon>
        <taxon>Legionellaceae</taxon>
        <taxon>Legionella</taxon>
    </lineage>
</organism>
<sequence>MESMHILAKVIHCLFPLIALTLLIIGIKRNAIYYIISSLWISLISLVIHYQTSGGEILGTYFNYLNAAIYTINLLVLCLSLIYVLWHLSNDNVAFKIVSSLFQSFIVIGSLLVVINLWINAYFIENRLTGTPVMQVALLEKPDYCNYRYIFYKVALDGTVNYLCPNHYGLIPSIGRLSISPDFIASQLSIPSKKQMLLLQQKRS</sequence>